<sequence length="284" mass="29995">MNLFAFGLGYSARHWIATGRFARAGGTVTTREKAEALRAGGIEVFVLDEGACDPGILAAVGDSDAILTSVPPDEGGDPVLEQAEAAIAGSRAGWIGYLSTIGVYGDRGGGWIDETAEPDPPSERTRRRVAAEEAWLALGRRTGKAVQVFRLSGIYGPGRSAVDQLRAGTARRIVKPGQVFNRIHVEDIAAVLSASLDRPRPGAIYNLADDEPAPPQDVVAHAAALLGVEPPPEIPFDPATLPAMTASFYGANKRVRNDVIKRELGVTLAYPTYREGLAAIAGRS</sequence>
<dbReference type="CDD" id="cd05266">
    <property type="entry name" value="SDR_a4"/>
    <property type="match status" value="1"/>
</dbReference>
<dbReference type="Proteomes" id="UP000323142">
    <property type="component" value="Unassembled WGS sequence"/>
</dbReference>
<gene>
    <name evidence="2" type="ORF">F0L46_03690</name>
</gene>
<evidence type="ECO:0000313" key="3">
    <source>
        <dbReference type="Proteomes" id="UP000323142"/>
    </source>
</evidence>
<name>A0A5B2VUZ0_9HYPH</name>
<organism evidence="2 3">
    <name type="scientific">Salinarimonas soli</name>
    <dbReference type="NCBI Taxonomy" id="1638099"/>
    <lineage>
        <taxon>Bacteria</taxon>
        <taxon>Pseudomonadati</taxon>
        <taxon>Pseudomonadota</taxon>
        <taxon>Alphaproteobacteria</taxon>
        <taxon>Hyphomicrobiales</taxon>
        <taxon>Salinarimonadaceae</taxon>
        <taxon>Salinarimonas</taxon>
    </lineage>
</organism>
<dbReference type="OrthoDB" id="9808276at2"/>
<dbReference type="RefSeq" id="WP_149815685.1">
    <property type="nucleotide sequence ID" value="NZ_VUOA01000007.1"/>
</dbReference>
<dbReference type="InterPro" id="IPR036291">
    <property type="entry name" value="NAD(P)-bd_dom_sf"/>
</dbReference>
<evidence type="ECO:0000256" key="1">
    <source>
        <dbReference type="ARBA" id="ARBA00023027"/>
    </source>
</evidence>
<keyword evidence="3" id="KW-1185">Reference proteome</keyword>
<comment type="caution">
    <text evidence="2">The sequence shown here is derived from an EMBL/GenBank/DDBJ whole genome shotgun (WGS) entry which is preliminary data.</text>
</comment>
<evidence type="ECO:0000313" key="2">
    <source>
        <dbReference type="EMBL" id="KAA2242077.1"/>
    </source>
</evidence>
<protein>
    <submittedName>
        <fullName evidence="2">SDR family oxidoreductase</fullName>
    </submittedName>
</protein>
<dbReference type="PANTHER" id="PTHR43574">
    <property type="entry name" value="EPIMERASE-RELATED"/>
    <property type="match status" value="1"/>
</dbReference>
<dbReference type="Gene3D" id="3.40.50.720">
    <property type="entry name" value="NAD(P)-binding Rossmann-like Domain"/>
    <property type="match status" value="1"/>
</dbReference>
<reference evidence="2 3" key="2">
    <citation type="submission" date="2019-09" db="EMBL/GenBank/DDBJ databases">
        <authorList>
            <person name="Jin C."/>
        </authorList>
    </citation>
    <scope>NUCLEOTIDE SEQUENCE [LARGE SCALE GENOMIC DNA]</scope>
    <source>
        <strain evidence="2 3">BN140002</strain>
    </source>
</reference>
<accession>A0A5B2VUZ0</accession>
<dbReference type="AlphaFoldDB" id="A0A5B2VUZ0"/>
<reference evidence="2 3" key="1">
    <citation type="submission" date="2019-09" db="EMBL/GenBank/DDBJ databases">
        <title>Salinarimonas rosea gen. nov., sp. nov., a new member of the a-2 subgroup of the Proteobacteria.</title>
        <authorList>
            <person name="Liu J."/>
        </authorList>
    </citation>
    <scope>NUCLEOTIDE SEQUENCE [LARGE SCALE GENOMIC DNA]</scope>
    <source>
        <strain evidence="2 3">BN140002</strain>
    </source>
</reference>
<dbReference type="EMBL" id="VUOA01000007">
    <property type="protein sequence ID" value="KAA2242077.1"/>
    <property type="molecule type" value="Genomic_DNA"/>
</dbReference>
<dbReference type="SUPFAM" id="SSF51735">
    <property type="entry name" value="NAD(P)-binding Rossmann-fold domains"/>
    <property type="match status" value="1"/>
</dbReference>
<proteinExistence type="predicted"/>
<keyword evidence="1" id="KW-0520">NAD</keyword>